<dbReference type="EMBL" id="CAEZXM010000080">
    <property type="protein sequence ID" value="CAB4687466.1"/>
    <property type="molecule type" value="Genomic_DNA"/>
</dbReference>
<name>A0A6J6NML7_9ZZZZ</name>
<dbReference type="AlphaFoldDB" id="A0A6J6NML7"/>
<dbReference type="SMART" id="SM00909">
    <property type="entry name" value="Germane"/>
    <property type="match status" value="1"/>
</dbReference>
<evidence type="ECO:0000259" key="1">
    <source>
        <dbReference type="SMART" id="SM00909"/>
    </source>
</evidence>
<dbReference type="PROSITE" id="PS51257">
    <property type="entry name" value="PROKAR_LIPOPROTEIN"/>
    <property type="match status" value="1"/>
</dbReference>
<proteinExistence type="predicted"/>
<protein>
    <submittedName>
        <fullName evidence="2">Unannotated protein</fullName>
    </submittedName>
</protein>
<gene>
    <name evidence="2" type="ORF">UFOPK2366_00559</name>
</gene>
<sequence>MNTRHHLVLICVTALAVSACGIANDAAPRDIPLRQRSALIDAPVQAPATSTGTDRIFLLAPQLPDQPSRLRATPRDVGPSIEARLNSLFGPLSVAEAQGRLLTAIPEGLNLHSAALKTNGTLAIDVTDEILSLSSGALIEAVAQIVFTALEVRNVQRVQLLVNGTSQQWPGGDGSLRTTALSAFDFPGLIETSQPNFPAVPSPNA</sequence>
<reference evidence="2" key="1">
    <citation type="submission" date="2020-05" db="EMBL/GenBank/DDBJ databases">
        <authorList>
            <person name="Chiriac C."/>
            <person name="Salcher M."/>
            <person name="Ghai R."/>
            <person name="Kavagutti S V."/>
        </authorList>
    </citation>
    <scope>NUCLEOTIDE SEQUENCE</scope>
</reference>
<feature type="domain" description="GerMN" evidence="1">
    <location>
        <begin position="81"/>
        <end position="171"/>
    </location>
</feature>
<dbReference type="InterPro" id="IPR019606">
    <property type="entry name" value="GerMN"/>
</dbReference>
<evidence type="ECO:0000313" key="2">
    <source>
        <dbReference type="EMBL" id="CAB4687466.1"/>
    </source>
</evidence>
<organism evidence="2">
    <name type="scientific">freshwater metagenome</name>
    <dbReference type="NCBI Taxonomy" id="449393"/>
    <lineage>
        <taxon>unclassified sequences</taxon>
        <taxon>metagenomes</taxon>
        <taxon>ecological metagenomes</taxon>
    </lineage>
</organism>
<accession>A0A6J6NML7</accession>
<dbReference type="Pfam" id="PF10646">
    <property type="entry name" value="Germane"/>
    <property type="match status" value="1"/>
</dbReference>